<dbReference type="Proteomes" id="UP000183982">
    <property type="component" value="Unassembled WGS sequence"/>
</dbReference>
<dbReference type="InterPro" id="IPR050406">
    <property type="entry name" value="FGGY_Carb_Kinase"/>
</dbReference>
<evidence type="ECO:0000313" key="5">
    <source>
        <dbReference type="EMBL" id="SHK24512.1"/>
    </source>
</evidence>
<dbReference type="SUPFAM" id="SSF53067">
    <property type="entry name" value="Actin-like ATPase domain"/>
    <property type="match status" value="1"/>
</dbReference>
<dbReference type="AlphaFoldDB" id="A0A1M6QW62"/>
<dbReference type="InterPro" id="IPR018485">
    <property type="entry name" value="FGGY_C"/>
</dbReference>
<feature type="domain" description="Carbohydrate kinase FGGY C-terminal" evidence="4">
    <location>
        <begin position="3"/>
        <end position="55"/>
    </location>
</feature>
<organism evidence="5 6">
    <name type="scientific">Shimia gijangensis</name>
    <dbReference type="NCBI Taxonomy" id="1470563"/>
    <lineage>
        <taxon>Bacteria</taxon>
        <taxon>Pseudomonadati</taxon>
        <taxon>Pseudomonadota</taxon>
        <taxon>Alphaproteobacteria</taxon>
        <taxon>Rhodobacterales</taxon>
        <taxon>Roseobacteraceae</taxon>
    </lineage>
</organism>
<keyword evidence="3 5" id="KW-0418">Kinase</keyword>
<name>A0A1M6QW62_9RHOB</name>
<evidence type="ECO:0000256" key="1">
    <source>
        <dbReference type="ARBA" id="ARBA00009156"/>
    </source>
</evidence>
<evidence type="ECO:0000256" key="3">
    <source>
        <dbReference type="ARBA" id="ARBA00022777"/>
    </source>
</evidence>
<evidence type="ECO:0000313" key="6">
    <source>
        <dbReference type="Proteomes" id="UP000183982"/>
    </source>
</evidence>
<dbReference type="GO" id="GO:0005975">
    <property type="term" value="P:carbohydrate metabolic process"/>
    <property type="evidence" value="ECO:0007669"/>
    <property type="project" value="InterPro"/>
</dbReference>
<evidence type="ECO:0000256" key="2">
    <source>
        <dbReference type="ARBA" id="ARBA00022679"/>
    </source>
</evidence>
<sequence>MLQTAGVSFDRAVMSGGGARSPQWPQMFADCLGVPITVAEAQETGALGAAIGAGVGVGQFADYEQGIAAMTVAKKEFLPNQKMKNHYEMRFQAFLEMTNMMRRFWTTLKNSGDKT</sequence>
<dbReference type="EMBL" id="FQZQ01000023">
    <property type="protein sequence ID" value="SHK24512.1"/>
    <property type="molecule type" value="Genomic_DNA"/>
</dbReference>
<evidence type="ECO:0000259" key="4">
    <source>
        <dbReference type="Pfam" id="PF02782"/>
    </source>
</evidence>
<proteinExistence type="inferred from homology"/>
<dbReference type="STRING" id="1470563.SAMN05444000_12342"/>
<comment type="similarity">
    <text evidence="1">Belongs to the FGGY kinase family.</text>
</comment>
<gene>
    <name evidence="5" type="ORF">SAMN05444000_12342</name>
</gene>
<dbReference type="Pfam" id="PF02782">
    <property type="entry name" value="FGGY_C"/>
    <property type="match status" value="1"/>
</dbReference>
<dbReference type="Gene3D" id="3.30.420.40">
    <property type="match status" value="1"/>
</dbReference>
<dbReference type="PANTHER" id="PTHR43095">
    <property type="entry name" value="SUGAR KINASE"/>
    <property type="match status" value="1"/>
</dbReference>
<keyword evidence="6" id="KW-1185">Reference proteome</keyword>
<protein>
    <submittedName>
        <fullName evidence="5">FGGY family of carbohydrate kinases, C-terminal domain</fullName>
    </submittedName>
</protein>
<accession>A0A1M6QW62</accession>
<dbReference type="InterPro" id="IPR043129">
    <property type="entry name" value="ATPase_NBD"/>
</dbReference>
<dbReference type="PANTHER" id="PTHR43095:SF5">
    <property type="entry name" value="XYLULOSE KINASE"/>
    <property type="match status" value="1"/>
</dbReference>
<keyword evidence="2" id="KW-0808">Transferase</keyword>
<reference evidence="6" key="1">
    <citation type="submission" date="2016-11" db="EMBL/GenBank/DDBJ databases">
        <authorList>
            <person name="Varghese N."/>
            <person name="Submissions S."/>
        </authorList>
    </citation>
    <scope>NUCLEOTIDE SEQUENCE [LARGE SCALE GENOMIC DNA]</scope>
    <source>
        <strain evidence="6">DSM 100564</strain>
    </source>
</reference>
<dbReference type="GO" id="GO:0016301">
    <property type="term" value="F:kinase activity"/>
    <property type="evidence" value="ECO:0007669"/>
    <property type="project" value="UniProtKB-KW"/>
</dbReference>